<keyword evidence="2" id="KW-1185">Reference proteome</keyword>
<evidence type="ECO:0000313" key="2">
    <source>
        <dbReference type="Proteomes" id="UP000182178"/>
    </source>
</evidence>
<gene>
    <name evidence="1" type="ORF">Ga0061061_1341</name>
</gene>
<proteinExistence type="predicted"/>
<dbReference type="Proteomes" id="UP000182178">
    <property type="component" value="Unassembled WGS sequence"/>
</dbReference>
<comment type="caution">
    <text evidence="1">The sequence shown here is derived from an EMBL/GenBank/DDBJ whole genome shotgun (WGS) entry which is preliminary data.</text>
</comment>
<sequence>MAGAKTEFLSGKALHDAIAEIAKSERLYCAVAFWGDGADSLIGQFDGRDIKIICNLNHIGTNPRVIGKFPLEYVRRLDDLHAKVYIGDTHIVVTSANASRNGIDLGGIRGARWVEAGIRIPCERQIIDWFNGLWEESASISEKDIELAISLWDQESKKFPPPRLLDSVVYSASGGNRYPTRSAAFRFFGAVPRNVRWSWSARNEKDKILVITLWEDEVRNGDSVDITPGKYKRHGARELIGNLRWAKENCGGDVRVVWLKRADGGEGSARP</sequence>
<evidence type="ECO:0000313" key="1">
    <source>
        <dbReference type="EMBL" id="CUA91261.1"/>
    </source>
</evidence>
<name>A0ABP2ADJ4_9HYPH</name>
<dbReference type="CDD" id="cd09117">
    <property type="entry name" value="PLDc_Bfil_DEXD_like"/>
    <property type="match status" value="1"/>
</dbReference>
<dbReference type="RefSeq" id="WP_141659740.1">
    <property type="nucleotide sequence ID" value="NZ_CYHC01000034.1"/>
</dbReference>
<dbReference type="EMBL" id="CYHC01000034">
    <property type="protein sequence ID" value="CUA91261.1"/>
    <property type="molecule type" value="Genomic_DNA"/>
</dbReference>
<organism evidence="1 2">
    <name type="scientific">Chelatococcus sambhunathii</name>
    <dbReference type="NCBI Taxonomy" id="363953"/>
    <lineage>
        <taxon>Bacteria</taxon>
        <taxon>Pseudomonadati</taxon>
        <taxon>Pseudomonadota</taxon>
        <taxon>Alphaproteobacteria</taxon>
        <taxon>Hyphomicrobiales</taxon>
        <taxon>Chelatococcaceae</taxon>
        <taxon>Chelatococcus</taxon>
    </lineage>
</organism>
<accession>A0ABP2ADJ4</accession>
<reference evidence="1 2" key="1">
    <citation type="submission" date="2015-08" db="EMBL/GenBank/DDBJ databases">
        <authorList>
            <person name="Varghese N."/>
        </authorList>
    </citation>
    <scope>NUCLEOTIDE SEQUENCE [LARGE SCALE GENOMIC DNA]</scope>
    <source>
        <strain evidence="1 2">DSM 18167</strain>
    </source>
</reference>
<protein>
    <submittedName>
        <fullName evidence="1">PLD-like domain</fullName>
    </submittedName>
</protein>